<keyword evidence="4" id="KW-1185">Reference proteome</keyword>
<evidence type="ECO:0000313" key="3">
    <source>
        <dbReference type="EMBL" id="CAI5799322.1"/>
    </source>
</evidence>
<proteinExistence type="predicted"/>
<gene>
    <name evidence="3" type="ORF">PODLI_1B026502</name>
</gene>
<evidence type="ECO:0000256" key="1">
    <source>
        <dbReference type="SAM" id="Coils"/>
    </source>
</evidence>
<feature type="compositionally biased region" description="Polar residues" evidence="2">
    <location>
        <begin position="1"/>
        <end position="26"/>
    </location>
</feature>
<dbReference type="Proteomes" id="UP001178461">
    <property type="component" value="Chromosome W"/>
</dbReference>
<dbReference type="Gene3D" id="3.30.250.20">
    <property type="entry name" value="L1 transposable element, C-terminal domain"/>
    <property type="match status" value="1"/>
</dbReference>
<protein>
    <submittedName>
        <fullName evidence="3">Glutamic acid-rich protein-like isoform X1</fullName>
    </submittedName>
</protein>
<dbReference type="InterPro" id="IPR004244">
    <property type="entry name" value="Transposase_22"/>
</dbReference>
<name>A0AA35LN99_9SAUR</name>
<keyword evidence="1" id="KW-0175">Coiled coil</keyword>
<reference evidence="3" key="1">
    <citation type="submission" date="2022-12" db="EMBL/GenBank/DDBJ databases">
        <authorList>
            <person name="Alioto T."/>
            <person name="Alioto T."/>
            <person name="Gomez Garrido J."/>
        </authorList>
    </citation>
    <scope>NUCLEOTIDE SEQUENCE</scope>
</reference>
<feature type="region of interest" description="Disordered" evidence="2">
    <location>
        <begin position="1"/>
        <end position="27"/>
    </location>
</feature>
<evidence type="ECO:0000256" key="2">
    <source>
        <dbReference type="SAM" id="MobiDB-lite"/>
    </source>
</evidence>
<accession>A0AA35LN99</accession>
<evidence type="ECO:0000313" key="4">
    <source>
        <dbReference type="Proteomes" id="UP001178461"/>
    </source>
</evidence>
<feature type="coiled-coil region" evidence="1">
    <location>
        <begin position="68"/>
        <end position="130"/>
    </location>
</feature>
<organism evidence="3 4">
    <name type="scientific">Podarcis lilfordi</name>
    <name type="common">Lilford's wall lizard</name>
    <dbReference type="NCBI Taxonomy" id="74358"/>
    <lineage>
        <taxon>Eukaryota</taxon>
        <taxon>Metazoa</taxon>
        <taxon>Chordata</taxon>
        <taxon>Craniata</taxon>
        <taxon>Vertebrata</taxon>
        <taxon>Euteleostomi</taxon>
        <taxon>Lepidosauria</taxon>
        <taxon>Squamata</taxon>
        <taxon>Bifurcata</taxon>
        <taxon>Unidentata</taxon>
        <taxon>Episquamata</taxon>
        <taxon>Laterata</taxon>
        <taxon>Lacertibaenia</taxon>
        <taxon>Lacertidae</taxon>
        <taxon>Podarcis</taxon>
    </lineage>
</organism>
<dbReference type="AlphaFoldDB" id="A0AA35LN99"/>
<sequence>MASKKYQTTLTSGSGLQVRRQSTAETDPNADIKDLIMGMEKSLNDKLDILAGNIQQNSKLIIDLTTQISDLSLKNKELAKSVQELKSKSTKQEEMTKKLQIENKDIKKSQDSTKEEINDLKRAHEELLDDLSLMEMCQKEMVLRFRGVPQTYDEQIQEKLSQEIANWLGVEVEEMLLDIDKIFRIKSERSDTYKGPGDCLFFFNSRLLKDKILHQKGQAKLIIEDRPIKIFKEIPKRILKKRQNYKTVTDALKKNSIRFRWEFPEGITFTYKDRRKTFRSVEELGKFWRKYKKELTGDPTLEREETTQTPQEA</sequence>
<dbReference type="InterPro" id="IPR042566">
    <property type="entry name" value="L1_C"/>
</dbReference>
<dbReference type="EMBL" id="OX395145">
    <property type="protein sequence ID" value="CAI5799322.1"/>
    <property type="molecule type" value="Genomic_DNA"/>
</dbReference>
<dbReference type="PANTHER" id="PTHR11505">
    <property type="entry name" value="L1 TRANSPOSABLE ELEMENT-RELATED"/>
    <property type="match status" value="1"/>
</dbReference>